<dbReference type="SFLD" id="SFLDS00019">
    <property type="entry name" value="Glutathione_Transferase_(cytos"/>
    <property type="match status" value="1"/>
</dbReference>
<dbReference type="InterPro" id="IPR040079">
    <property type="entry name" value="Glutathione_S-Trfase"/>
</dbReference>
<dbReference type="EMBL" id="NOXS01000033">
    <property type="protein sequence ID" value="OYQ17823.1"/>
    <property type="molecule type" value="Genomic_DNA"/>
</dbReference>
<name>A0A255XLH3_9PROT</name>
<reference evidence="3 4" key="1">
    <citation type="submission" date="2017-07" db="EMBL/GenBank/DDBJ databases">
        <title>Elstera cyanobacteriorum sp. nov., a novel bacterium isolated from cyanobacterial aggregates in a eutrophic lake.</title>
        <authorList>
            <person name="Cai H."/>
        </authorList>
    </citation>
    <scope>NUCLEOTIDE SEQUENCE [LARGE SCALE GENOMIC DNA]</scope>
    <source>
        <strain evidence="3 4">TH019</strain>
    </source>
</reference>
<dbReference type="AlphaFoldDB" id="A0A255XLH3"/>
<organism evidence="3 4">
    <name type="scientific">Elstera cyanobacteriorum</name>
    <dbReference type="NCBI Taxonomy" id="2022747"/>
    <lineage>
        <taxon>Bacteria</taxon>
        <taxon>Pseudomonadati</taxon>
        <taxon>Pseudomonadota</taxon>
        <taxon>Alphaproteobacteria</taxon>
        <taxon>Rhodospirillales</taxon>
        <taxon>Rhodospirillaceae</taxon>
        <taxon>Elstera</taxon>
    </lineage>
</organism>
<evidence type="ECO:0008006" key="5">
    <source>
        <dbReference type="Google" id="ProtNLM"/>
    </source>
</evidence>
<dbReference type="InterPro" id="IPR004045">
    <property type="entry name" value="Glutathione_S-Trfase_N"/>
</dbReference>
<dbReference type="Gene3D" id="1.20.1050.10">
    <property type="match status" value="1"/>
</dbReference>
<feature type="domain" description="GST N-terminal" evidence="1">
    <location>
        <begin position="2"/>
        <end position="87"/>
    </location>
</feature>
<dbReference type="PANTHER" id="PTHR44051:SF8">
    <property type="entry name" value="GLUTATHIONE S-TRANSFERASE GSTA"/>
    <property type="match status" value="1"/>
</dbReference>
<sequence length="230" mass="25352">MSNSFTLYYAPGACSFVTHAVLKALGLPHSLAPVALADGQQRTADYLALNPKGRVPVLAGGSLPAGEVLTEAPAICRYLCAHKPEAGLWPTDPLAEARLMEWLNYLSGHFHAFAWALFARPARFSPDESHYATFREQSFKLLDEIIAYIEARLGDGRAFAVPATGPDAPSHLTPADFYLLIQYRWIVARLGWPMREKAPHWTALVERLLALPAVQETLAAENLDYWPKAA</sequence>
<gene>
    <name evidence="3" type="ORF">CHR90_12670</name>
</gene>
<evidence type="ECO:0000313" key="3">
    <source>
        <dbReference type="EMBL" id="OYQ17823.1"/>
    </source>
</evidence>
<dbReference type="RefSeq" id="WP_094409385.1">
    <property type="nucleotide sequence ID" value="NZ_BMJZ01000002.1"/>
</dbReference>
<evidence type="ECO:0000259" key="2">
    <source>
        <dbReference type="PROSITE" id="PS50405"/>
    </source>
</evidence>
<feature type="domain" description="GST C-terminal" evidence="2">
    <location>
        <begin position="92"/>
        <end position="230"/>
    </location>
</feature>
<dbReference type="SUPFAM" id="SSF52833">
    <property type="entry name" value="Thioredoxin-like"/>
    <property type="match status" value="1"/>
</dbReference>
<dbReference type="InterPro" id="IPR010987">
    <property type="entry name" value="Glutathione-S-Trfase_C-like"/>
</dbReference>
<keyword evidence="4" id="KW-1185">Reference proteome</keyword>
<comment type="caution">
    <text evidence="3">The sequence shown here is derived from an EMBL/GenBank/DDBJ whole genome shotgun (WGS) entry which is preliminary data.</text>
</comment>
<evidence type="ECO:0000259" key="1">
    <source>
        <dbReference type="PROSITE" id="PS50404"/>
    </source>
</evidence>
<dbReference type="SFLD" id="SFLDG00358">
    <property type="entry name" value="Main_(cytGST)"/>
    <property type="match status" value="1"/>
</dbReference>
<dbReference type="SFLD" id="SFLDG01150">
    <property type="entry name" value="Main.1:_Beta-like"/>
    <property type="match status" value="1"/>
</dbReference>
<dbReference type="SUPFAM" id="SSF47616">
    <property type="entry name" value="GST C-terminal domain-like"/>
    <property type="match status" value="1"/>
</dbReference>
<evidence type="ECO:0000313" key="4">
    <source>
        <dbReference type="Proteomes" id="UP000216361"/>
    </source>
</evidence>
<accession>A0A255XLH3</accession>
<dbReference type="Proteomes" id="UP000216361">
    <property type="component" value="Unassembled WGS sequence"/>
</dbReference>
<dbReference type="InterPro" id="IPR036249">
    <property type="entry name" value="Thioredoxin-like_sf"/>
</dbReference>
<dbReference type="InterPro" id="IPR036282">
    <property type="entry name" value="Glutathione-S-Trfase_C_sf"/>
</dbReference>
<dbReference type="PROSITE" id="PS50405">
    <property type="entry name" value="GST_CTER"/>
    <property type="match status" value="1"/>
</dbReference>
<dbReference type="Pfam" id="PF13409">
    <property type="entry name" value="GST_N_2"/>
    <property type="match status" value="1"/>
</dbReference>
<dbReference type="PROSITE" id="PS50404">
    <property type="entry name" value="GST_NTER"/>
    <property type="match status" value="1"/>
</dbReference>
<dbReference type="Gene3D" id="3.40.30.10">
    <property type="entry name" value="Glutaredoxin"/>
    <property type="match status" value="1"/>
</dbReference>
<dbReference type="CDD" id="cd03057">
    <property type="entry name" value="GST_N_Beta"/>
    <property type="match status" value="1"/>
</dbReference>
<protein>
    <recommendedName>
        <fullName evidence="5">Glutathione S-transferase</fullName>
    </recommendedName>
</protein>
<dbReference type="OrthoDB" id="7583243at2"/>
<proteinExistence type="predicted"/>
<dbReference type="PANTHER" id="PTHR44051">
    <property type="entry name" value="GLUTATHIONE S-TRANSFERASE-RELATED"/>
    <property type="match status" value="1"/>
</dbReference>